<evidence type="ECO:0000313" key="2">
    <source>
        <dbReference type="EMBL" id="TLQ41855.1"/>
    </source>
</evidence>
<organism evidence="2 3">
    <name type="scientific">Ruoffia tabacinasalis</name>
    <dbReference type="NCBI Taxonomy" id="87458"/>
    <lineage>
        <taxon>Bacteria</taxon>
        <taxon>Bacillati</taxon>
        <taxon>Bacillota</taxon>
        <taxon>Bacilli</taxon>
        <taxon>Lactobacillales</taxon>
        <taxon>Aerococcaceae</taxon>
        <taxon>Ruoffia</taxon>
    </lineage>
</organism>
<gene>
    <name evidence="2" type="ORF">FEZ33_04020</name>
</gene>
<sequence length="214" mass="25013">MKQVVKIKCPVCETPASQEVETRVNSKFQPNLKKDLLNGQLQYFECSNCGARRQIETEFLYHDPIKKFMVFLVPNLKNKQNQLSTLLENVTRDEKVDLSDYELRIVTHHADLIEKIQLFEHHYNDREVEIVKLLTDGLFAKERPNEEVKSRFFYMKDGVPKIMYITANEQLLVDFSDNLLKFAKDKYKKIVNTTETGQFHLINAEWAAHALSSS</sequence>
<feature type="domain" description="CpXC" evidence="1">
    <location>
        <begin position="7"/>
        <end position="132"/>
    </location>
</feature>
<dbReference type="EMBL" id="VBSP01000009">
    <property type="protein sequence ID" value="TLQ41855.1"/>
    <property type="molecule type" value="Genomic_DNA"/>
</dbReference>
<dbReference type="Pfam" id="PF14353">
    <property type="entry name" value="CpXC"/>
    <property type="match status" value="1"/>
</dbReference>
<dbReference type="Proteomes" id="UP000306420">
    <property type="component" value="Unassembled WGS sequence"/>
</dbReference>
<dbReference type="RefSeq" id="WP_138404113.1">
    <property type="nucleotide sequence ID" value="NZ_VBSP01000009.1"/>
</dbReference>
<comment type="caution">
    <text evidence="2">The sequence shown here is derived from an EMBL/GenBank/DDBJ whole genome shotgun (WGS) entry which is preliminary data.</text>
</comment>
<accession>A0A5R9DYL9</accession>
<dbReference type="AlphaFoldDB" id="A0A5R9DYL9"/>
<evidence type="ECO:0000259" key="1">
    <source>
        <dbReference type="Pfam" id="PF14353"/>
    </source>
</evidence>
<dbReference type="InterPro" id="IPR025682">
    <property type="entry name" value="CpXC_dom"/>
</dbReference>
<evidence type="ECO:0000313" key="3">
    <source>
        <dbReference type="Proteomes" id="UP000306420"/>
    </source>
</evidence>
<dbReference type="OrthoDB" id="9784124at2"/>
<protein>
    <recommendedName>
        <fullName evidence="1">CpXC domain-containing protein</fullName>
    </recommendedName>
</protein>
<name>A0A5R9DYL9_9LACT</name>
<reference evidence="2 3" key="1">
    <citation type="submission" date="2019-05" db="EMBL/GenBank/DDBJ databases">
        <title>The metagenome of a microbial culture collection derived from dairy environment covers the genomic content of the human microbiome.</title>
        <authorList>
            <person name="Roder T."/>
            <person name="Wuthrich D."/>
            <person name="Sattari Z."/>
            <person name="Von Ah U."/>
            <person name="Bar C."/>
            <person name="Ronchi F."/>
            <person name="Macpherson A.J."/>
            <person name="Ganal-Vonarburg S.C."/>
            <person name="Bruggmann R."/>
            <person name="Vergeres G."/>
        </authorList>
    </citation>
    <scope>NUCLEOTIDE SEQUENCE [LARGE SCALE GENOMIC DNA]</scope>
    <source>
        <strain evidence="2 3">FAM 24227</strain>
    </source>
</reference>
<proteinExistence type="predicted"/>